<sequence>MSTTAKTAGRGLASNWDLALTSSALLLIVGGLVAPRIRRLLAGEPDNAAPAVS</sequence>
<name>A0A9X3MR97_9ACTN</name>
<reference evidence="2" key="1">
    <citation type="submission" date="2022-10" db="EMBL/GenBank/DDBJ databases">
        <title>The WGS of Solirubrobacter ginsenosidimutans DSM 21036.</title>
        <authorList>
            <person name="Jiang Z."/>
        </authorList>
    </citation>
    <scope>NUCLEOTIDE SEQUENCE</scope>
    <source>
        <strain evidence="2">DSM 21036</strain>
    </source>
</reference>
<feature type="transmembrane region" description="Helical" evidence="1">
    <location>
        <begin position="16"/>
        <end position="34"/>
    </location>
</feature>
<keyword evidence="1" id="KW-0812">Transmembrane</keyword>
<gene>
    <name evidence="2" type="ORF">OM076_05585</name>
</gene>
<dbReference type="Proteomes" id="UP001149140">
    <property type="component" value="Unassembled WGS sequence"/>
</dbReference>
<keyword evidence="1" id="KW-0472">Membrane</keyword>
<dbReference type="AlphaFoldDB" id="A0A9X3MR97"/>
<dbReference type="EMBL" id="JAPDOD010000003">
    <property type="protein sequence ID" value="MDA0159725.1"/>
    <property type="molecule type" value="Genomic_DNA"/>
</dbReference>
<keyword evidence="1" id="KW-1133">Transmembrane helix</keyword>
<protein>
    <submittedName>
        <fullName evidence="2">Uncharacterized protein</fullName>
    </submittedName>
</protein>
<comment type="caution">
    <text evidence="2">The sequence shown here is derived from an EMBL/GenBank/DDBJ whole genome shotgun (WGS) entry which is preliminary data.</text>
</comment>
<evidence type="ECO:0000313" key="2">
    <source>
        <dbReference type="EMBL" id="MDA0159725.1"/>
    </source>
</evidence>
<dbReference type="RefSeq" id="WP_270038495.1">
    <property type="nucleotide sequence ID" value="NZ_JAPDOD010000003.1"/>
</dbReference>
<organism evidence="2 3">
    <name type="scientific">Solirubrobacter ginsenosidimutans</name>
    <dbReference type="NCBI Taxonomy" id="490573"/>
    <lineage>
        <taxon>Bacteria</taxon>
        <taxon>Bacillati</taxon>
        <taxon>Actinomycetota</taxon>
        <taxon>Thermoleophilia</taxon>
        <taxon>Solirubrobacterales</taxon>
        <taxon>Solirubrobacteraceae</taxon>
        <taxon>Solirubrobacter</taxon>
    </lineage>
</organism>
<keyword evidence="3" id="KW-1185">Reference proteome</keyword>
<accession>A0A9X3MR97</accession>
<proteinExistence type="predicted"/>
<evidence type="ECO:0000313" key="3">
    <source>
        <dbReference type="Proteomes" id="UP001149140"/>
    </source>
</evidence>
<evidence type="ECO:0000256" key="1">
    <source>
        <dbReference type="SAM" id="Phobius"/>
    </source>
</evidence>